<dbReference type="SUPFAM" id="SSF103481">
    <property type="entry name" value="Multidrug resistance efflux transporter EmrE"/>
    <property type="match status" value="1"/>
</dbReference>
<feature type="transmembrane region" description="Helical" evidence="1">
    <location>
        <begin position="207"/>
        <end position="230"/>
    </location>
</feature>
<name>A0A1F6MS61_9BACT</name>
<dbReference type="AlphaFoldDB" id="A0A1F6MS61"/>
<dbReference type="InterPro" id="IPR000620">
    <property type="entry name" value="EamA_dom"/>
</dbReference>
<dbReference type="InterPro" id="IPR037185">
    <property type="entry name" value="EmrE-like"/>
</dbReference>
<gene>
    <name evidence="3" type="ORF">A3G00_00240</name>
</gene>
<dbReference type="PANTHER" id="PTHR22911:SF79">
    <property type="entry name" value="MOBA-LIKE NTP TRANSFERASE DOMAIN-CONTAINING PROTEIN"/>
    <property type="match status" value="1"/>
</dbReference>
<feature type="transmembrane region" description="Helical" evidence="1">
    <location>
        <begin position="32"/>
        <end position="53"/>
    </location>
</feature>
<dbReference type="Proteomes" id="UP000178347">
    <property type="component" value="Unassembled WGS sequence"/>
</dbReference>
<evidence type="ECO:0000256" key="1">
    <source>
        <dbReference type="SAM" id="Phobius"/>
    </source>
</evidence>
<feature type="transmembrane region" description="Helical" evidence="1">
    <location>
        <begin position="250"/>
        <end position="267"/>
    </location>
</feature>
<organism evidence="3 4">
    <name type="scientific">Candidatus Magasanikbacteria bacterium RIFCSPLOWO2_12_FULL_43_12</name>
    <dbReference type="NCBI Taxonomy" id="1798692"/>
    <lineage>
        <taxon>Bacteria</taxon>
        <taxon>Candidatus Magasanikiibacteriota</taxon>
    </lineage>
</organism>
<feature type="transmembrane region" description="Helical" evidence="1">
    <location>
        <begin position="279"/>
        <end position="297"/>
    </location>
</feature>
<evidence type="ECO:0000313" key="4">
    <source>
        <dbReference type="Proteomes" id="UP000178347"/>
    </source>
</evidence>
<accession>A0A1F6MS61</accession>
<feature type="transmembrane region" description="Helical" evidence="1">
    <location>
        <begin position="175"/>
        <end position="195"/>
    </location>
</feature>
<feature type="transmembrane region" description="Helical" evidence="1">
    <location>
        <begin position="59"/>
        <end position="81"/>
    </location>
</feature>
<evidence type="ECO:0000313" key="3">
    <source>
        <dbReference type="EMBL" id="OGH74472.1"/>
    </source>
</evidence>
<feature type="transmembrane region" description="Helical" evidence="1">
    <location>
        <begin position="93"/>
        <end position="112"/>
    </location>
</feature>
<keyword evidence="1" id="KW-0472">Membrane</keyword>
<dbReference type="GO" id="GO:0016020">
    <property type="term" value="C:membrane"/>
    <property type="evidence" value="ECO:0007669"/>
    <property type="project" value="InterPro"/>
</dbReference>
<evidence type="ECO:0000259" key="2">
    <source>
        <dbReference type="Pfam" id="PF00892"/>
    </source>
</evidence>
<protein>
    <recommendedName>
        <fullName evidence="2">EamA domain-containing protein</fullName>
    </recommendedName>
</protein>
<feature type="domain" description="EamA" evidence="2">
    <location>
        <begin position="2"/>
        <end position="133"/>
    </location>
</feature>
<feature type="transmembrane region" description="Helical" evidence="1">
    <location>
        <begin position="148"/>
        <end position="169"/>
    </location>
</feature>
<reference evidence="3 4" key="1">
    <citation type="journal article" date="2016" name="Nat. Commun.">
        <title>Thousands of microbial genomes shed light on interconnected biogeochemical processes in an aquifer system.</title>
        <authorList>
            <person name="Anantharaman K."/>
            <person name="Brown C.T."/>
            <person name="Hug L.A."/>
            <person name="Sharon I."/>
            <person name="Castelle C.J."/>
            <person name="Probst A.J."/>
            <person name="Thomas B.C."/>
            <person name="Singh A."/>
            <person name="Wilkins M.J."/>
            <person name="Karaoz U."/>
            <person name="Brodie E.L."/>
            <person name="Williams K.H."/>
            <person name="Hubbard S.S."/>
            <person name="Banfield J.F."/>
        </authorList>
    </citation>
    <scope>NUCLEOTIDE SEQUENCE [LARGE SCALE GENOMIC DNA]</scope>
</reference>
<feature type="transmembrane region" description="Helical" evidence="1">
    <location>
        <begin position="6"/>
        <end position="25"/>
    </location>
</feature>
<keyword evidence="1" id="KW-1133">Transmembrane helix</keyword>
<sequence length="298" mass="34149">MLWVFLAISAHLVWALVNLLDRYVMEKRLKEPFFYTVVILIFDGLASLLFLPFITFDWISWTAAVGALFAGVFFMLGTIFFTRAIQIEEASRVNILWVFIPIFDFIFGWLLLGEKLSGKQLLAFLVLLSGSLIACLHWRGGKWKFSRAFVLMLISCLFYSGYDIIMRYFTRESPFSLLYFIASFSMLFWLVPILSTKKFRQKYQSEFKCFNLSLVIIVILVAFFSGLGLFLNTRAISLGPVSLVSALEGFQTIFVFVIAALLTIFVPRIMKEEFDRKNLVLKLAALVLMLGGIAVLYL</sequence>
<comment type="caution">
    <text evidence="3">The sequence shown here is derived from an EMBL/GenBank/DDBJ whole genome shotgun (WGS) entry which is preliminary data.</text>
</comment>
<keyword evidence="1" id="KW-0812">Transmembrane</keyword>
<dbReference type="EMBL" id="MFQN01000014">
    <property type="protein sequence ID" value="OGH74472.1"/>
    <property type="molecule type" value="Genomic_DNA"/>
</dbReference>
<feature type="transmembrane region" description="Helical" evidence="1">
    <location>
        <begin position="118"/>
        <end position="136"/>
    </location>
</feature>
<dbReference type="Pfam" id="PF00892">
    <property type="entry name" value="EamA"/>
    <property type="match status" value="1"/>
</dbReference>
<dbReference type="PANTHER" id="PTHR22911">
    <property type="entry name" value="ACYL-MALONYL CONDENSING ENZYME-RELATED"/>
    <property type="match status" value="1"/>
</dbReference>
<dbReference type="STRING" id="1798692.A3G00_00240"/>
<proteinExistence type="predicted"/>